<dbReference type="PANTHER" id="PTHR33941:SF11">
    <property type="entry name" value="BACTERIAL MICROCOMPARTMENT SHELL PROTEIN PDUJ"/>
    <property type="match status" value="1"/>
</dbReference>
<dbReference type="SUPFAM" id="SSF143414">
    <property type="entry name" value="CcmK-like"/>
    <property type="match status" value="1"/>
</dbReference>
<evidence type="ECO:0000313" key="7">
    <source>
        <dbReference type="Proteomes" id="UP001597156"/>
    </source>
</evidence>
<keyword evidence="7" id="KW-1185">Reference proteome</keyword>
<dbReference type="InterPro" id="IPR050575">
    <property type="entry name" value="BMC_shell"/>
</dbReference>
<comment type="similarity">
    <text evidence="3">Belongs to the bacterial microcompartments protein family.</text>
</comment>
<dbReference type="PANTHER" id="PTHR33941">
    <property type="entry name" value="PROPANEDIOL UTILIZATION PROTEIN PDUA"/>
    <property type="match status" value="1"/>
</dbReference>
<accession>A0ABW3PKR1</accession>
<dbReference type="InterPro" id="IPR000249">
    <property type="entry name" value="BMC_dom"/>
</dbReference>
<feature type="compositionally biased region" description="Basic and acidic residues" evidence="4">
    <location>
        <begin position="118"/>
        <end position="129"/>
    </location>
</feature>
<comment type="caution">
    <text evidence="6">The sequence shown here is derived from an EMBL/GenBank/DDBJ whole genome shotgun (WGS) entry which is preliminary data.</text>
</comment>
<feature type="compositionally biased region" description="Basic and acidic residues" evidence="4">
    <location>
        <begin position="85"/>
        <end position="96"/>
    </location>
</feature>
<name>A0ABW3PKR1_9LACO</name>
<dbReference type="PROSITE" id="PS51930">
    <property type="entry name" value="BMC_2"/>
    <property type="match status" value="1"/>
</dbReference>
<evidence type="ECO:0000256" key="3">
    <source>
        <dbReference type="PROSITE-ProRule" id="PRU01278"/>
    </source>
</evidence>
<dbReference type="Pfam" id="PF00936">
    <property type="entry name" value="BMC"/>
    <property type="match status" value="1"/>
</dbReference>
<dbReference type="InterPro" id="IPR037233">
    <property type="entry name" value="CcmK-like_sf"/>
</dbReference>
<dbReference type="RefSeq" id="WP_121979188.1">
    <property type="nucleotide sequence ID" value="NZ_JBHTLH010000004.1"/>
</dbReference>
<reference evidence="7" key="1">
    <citation type="journal article" date="2019" name="Int. J. Syst. Evol. Microbiol.">
        <title>The Global Catalogue of Microorganisms (GCM) 10K type strain sequencing project: providing services to taxonomists for standard genome sequencing and annotation.</title>
        <authorList>
            <consortium name="The Broad Institute Genomics Platform"/>
            <consortium name="The Broad Institute Genome Sequencing Center for Infectious Disease"/>
            <person name="Wu L."/>
            <person name="Ma J."/>
        </authorList>
    </citation>
    <scope>NUCLEOTIDE SEQUENCE [LARGE SCALE GENOMIC DNA]</scope>
    <source>
        <strain evidence="7">CCUG 71848</strain>
    </source>
</reference>
<feature type="domain" description="BMC" evidence="5">
    <location>
        <begin position="3"/>
        <end position="86"/>
    </location>
</feature>
<proteinExistence type="inferred from homology"/>
<evidence type="ECO:0000256" key="1">
    <source>
        <dbReference type="ARBA" id="ARBA00024322"/>
    </source>
</evidence>
<comment type="subcellular location">
    <subcellularLocation>
        <location evidence="1">Bacterial microcompartment</location>
    </subcellularLocation>
</comment>
<gene>
    <name evidence="6" type="ORF">ACFQ22_00895</name>
</gene>
<dbReference type="Proteomes" id="UP001597156">
    <property type="component" value="Unassembled WGS sequence"/>
</dbReference>
<dbReference type="Gene3D" id="3.30.70.1710">
    <property type="match status" value="1"/>
</dbReference>
<feature type="compositionally biased region" description="Low complexity" evidence="4">
    <location>
        <begin position="168"/>
        <end position="177"/>
    </location>
</feature>
<keyword evidence="2" id="KW-1283">Bacterial microcompartment</keyword>
<feature type="region of interest" description="Disordered" evidence="4">
    <location>
        <begin position="82"/>
        <end position="177"/>
    </location>
</feature>
<sequence>MQSIGYIEVVGLSSAIVVSDKMLKTAAVSIRNVENTKGGGYITVSITGDVSAVQAAIDTGQSISDVQVVSAVVIANPAEGIPDLGKTDAFKDRAPFTDDSPIVDSTHSDIAETAANTGKEKVVKKESTTKPKTVTRKTPRRTNNSKTPRSNSSNTNRTSKSNTDKGSSDSSNSNNKK</sequence>
<evidence type="ECO:0000313" key="6">
    <source>
        <dbReference type="EMBL" id="MFD1123921.1"/>
    </source>
</evidence>
<dbReference type="InterPro" id="IPR044872">
    <property type="entry name" value="CcmK/CsoS1_BMC"/>
</dbReference>
<evidence type="ECO:0000259" key="5">
    <source>
        <dbReference type="PROSITE" id="PS51930"/>
    </source>
</evidence>
<dbReference type="SMART" id="SM00877">
    <property type="entry name" value="BMC"/>
    <property type="match status" value="1"/>
</dbReference>
<organism evidence="6 7">
    <name type="scientific">Lentilactobacillus raoultii</name>
    <dbReference type="NCBI Taxonomy" id="1987503"/>
    <lineage>
        <taxon>Bacteria</taxon>
        <taxon>Bacillati</taxon>
        <taxon>Bacillota</taxon>
        <taxon>Bacilli</taxon>
        <taxon>Lactobacillales</taxon>
        <taxon>Lactobacillaceae</taxon>
        <taxon>Lentilactobacillus</taxon>
    </lineage>
</organism>
<protein>
    <submittedName>
        <fullName evidence="6">BMC domain-containing protein</fullName>
    </submittedName>
</protein>
<dbReference type="EMBL" id="JBHTLH010000004">
    <property type="protein sequence ID" value="MFD1123921.1"/>
    <property type="molecule type" value="Genomic_DNA"/>
</dbReference>
<evidence type="ECO:0000256" key="2">
    <source>
        <dbReference type="ARBA" id="ARBA00024446"/>
    </source>
</evidence>
<evidence type="ECO:0000256" key="4">
    <source>
        <dbReference type="SAM" id="MobiDB-lite"/>
    </source>
</evidence>
<feature type="compositionally biased region" description="Low complexity" evidence="4">
    <location>
        <begin position="141"/>
        <end position="161"/>
    </location>
</feature>